<dbReference type="GO" id="GO:0016787">
    <property type="term" value="F:hydrolase activity"/>
    <property type="evidence" value="ECO:0007669"/>
    <property type="project" value="UniProtKB-KW"/>
</dbReference>
<dbReference type="Proteomes" id="UP000254634">
    <property type="component" value="Unassembled WGS sequence"/>
</dbReference>
<comment type="subcellular location">
    <subcellularLocation>
        <location evidence="1">Cell membrane</location>
        <topology evidence="1">Multi-pass membrane protein</topology>
    </subcellularLocation>
</comment>
<keyword evidence="10" id="KW-0067">ATP-binding</keyword>
<dbReference type="PANTHER" id="PTHR30572:SF4">
    <property type="entry name" value="ABC TRANSPORTER PERMEASE YTRF"/>
    <property type="match status" value="1"/>
</dbReference>
<reference evidence="10" key="1">
    <citation type="submission" date="2018-06" db="EMBL/GenBank/DDBJ databases">
        <authorList>
            <consortium name="Pathogen Informatics"/>
            <person name="Doyle S."/>
        </authorList>
    </citation>
    <scope>NUCLEOTIDE SEQUENCE [LARGE SCALE GENOMIC DNA]</scope>
    <source>
        <strain evidence="10">NCTC13765</strain>
    </source>
</reference>
<dbReference type="AlphaFoldDB" id="A0A380L0H2"/>
<feature type="transmembrane region" description="Helical" evidence="7">
    <location>
        <begin position="280"/>
        <end position="304"/>
    </location>
</feature>
<dbReference type="Pfam" id="PF02687">
    <property type="entry name" value="FtsX"/>
    <property type="match status" value="1"/>
</dbReference>
<evidence type="ECO:0000313" key="11">
    <source>
        <dbReference type="Proteomes" id="UP000254634"/>
    </source>
</evidence>
<keyword evidence="4 7" id="KW-1133">Transmembrane helix</keyword>
<dbReference type="STRING" id="1123307.GCA_000380065_00159"/>
<feature type="transmembrane region" description="Helical" evidence="7">
    <location>
        <begin position="19"/>
        <end position="39"/>
    </location>
</feature>
<feature type="transmembrane region" description="Helical" evidence="7">
    <location>
        <begin position="325"/>
        <end position="356"/>
    </location>
</feature>
<dbReference type="InterPro" id="IPR050250">
    <property type="entry name" value="Macrolide_Exporter_MacB"/>
</dbReference>
<dbReference type="InterPro" id="IPR003838">
    <property type="entry name" value="ABC3_permease_C"/>
</dbReference>
<sequence length="405" mass="44520">MEAILVAVRSILAHKMRSVLTMLGIIIGIGAIIAIFSIIEGNTENTKRQLIGGTNNTINVVYNKKNLINPDLPEKASPQKPSYIPFMGEETLTEIKKLPGVKNAVLSYNIDNKIYHLQKKASGKIIATSSNLTEVKKLQIIEGEDFSAQSFKNQEQVIYLQKNLYQLLFPNGDGIGKYVEIKGNPFKVIGVFESLEKNSFTSGDESTAYIPLGQWHHIIDEINVTPNITVQAERADDLKGAAKRVGDYLNKQVADSDFMFGVMNLREFERQLDNLNQGNFVLLAGIASISLLVGGIGVMNIMLVSVTERTREIGIKKALGARRNIILQQFLLEAVILTLMGGVIGVLAGILTGFIITHSLAYPYILSIFSVVVSLLFCCIIGVVFGLLPAMKASKLHPIEALRFE</sequence>
<dbReference type="RefSeq" id="WP_018370841.1">
    <property type="nucleotide sequence ID" value="NZ_UHFR01000005.1"/>
</dbReference>
<evidence type="ECO:0000256" key="1">
    <source>
        <dbReference type="ARBA" id="ARBA00004651"/>
    </source>
</evidence>
<keyword evidence="5 7" id="KW-0472">Membrane</keyword>
<feature type="transmembrane region" description="Helical" evidence="7">
    <location>
        <begin position="362"/>
        <end position="388"/>
    </location>
</feature>
<evidence type="ECO:0000259" key="8">
    <source>
        <dbReference type="Pfam" id="PF02687"/>
    </source>
</evidence>
<accession>A0A380L0H2</accession>
<evidence type="ECO:0000256" key="4">
    <source>
        <dbReference type="ARBA" id="ARBA00022989"/>
    </source>
</evidence>
<dbReference type="GO" id="GO:0005886">
    <property type="term" value="C:plasma membrane"/>
    <property type="evidence" value="ECO:0007669"/>
    <property type="project" value="UniProtKB-SubCell"/>
</dbReference>
<dbReference type="EMBL" id="UHFR01000005">
    <property type="protein sequence ID" value="SUN77529.1"/>
    <property type="molecule type" value="Genomic_DNA"/>
</dbReference>
<protein>
    <submittedName>
        <fullName evidence="10">ATP-binding cassette transporter-like protein</fullName>
        <ecNumber evidence="10">3.6.3.-</ecNumber>
    </submittedName>
</protein>
<dbReference type="InterPro" id="IPR025857">
    <property type="entry name" value="MacB_PCD"/>
</dbReference>
<evidence type="ECO:0000256" key="3">
    <source>
        <dbReference type="ARBA" id="ARBA00022692"/>
    </source>
</evidence>
<evidence type="ECO:0000256" key="5">
    <source>
        <dbReference type="ARBA" id="ARBA00023136"/>
    </source>
</evidence>
<keyword evidence="10" id="KW-0547">Nucleotide-binding</keyword>
<dbReference type="GO" id="GO:0022857">
    <property type="term" value="F:transmembrane transporter activity"/>
    <property type="evidence" value="ECO:0007669"/>
    <property type="project" value="TreeGrafter"/>
</dbReference>
<feature type="domain" description="ABC3 transporter permease C-terminal" evidence="8">
    <location>
        <begin position="286"/>
        <end position="398"/>
    </location>
</feature>
<keyword evidence="11" id="KW-1185">Reference proteome</keyword>
<proteinExistence type="inferred from homology"/>
<keyword evidence="3 7" id="KW-0812">Transmembrane</keyword>
<evidence type="ECO:0000256" key="7">
    <source>
        <dbReference type="SAM" id="Phobius"/>
    </source>
</evidence>
<dbReference type="GO" id="GO:0005524">
    <property type="term" value="F:ATP binding"/>
    <property type="evidence" value="ECO:0007669"/>
    <property type="project" value="UniProtKB-KW"/>
</dbReference>
<feature type="domain" description="MacB-like periplasmic core" evidence="9">
    <location>
        <begin position="18"/>
        <end position="246"/>
    </location>
</feature>
<keyword evidence="10" id="KW-0378">Hydrolase</keyword>
<gene>
    <name evidence="10" type="primary">macB_5</name>
    <name evidence="10" type="ORF">NCTC13765_02056</name>
</gene>
<organism evidence="10 11">
    <name type="scientific">Streptococcus massiliensis</name>
    <dbReference type="NCBI Taxonomy" id="313439"/>
    <lineage>
        <taxon>Bacteria</taxon>
        <taxon>Bacillati</taxon>
        <taxon>Bacillota</taxon>
        <taxon>Bacilli</taxon>
        <taxon>Lactobacillales</taxon>
        <taxon>Streptococcaceae</taxon>
        <taxon>Streptococcus</taxon>
    </lineage>
</organism>
<evidence type="ECO:0000256" key="6">
    <source>
        <dbReference type="ARBA" id="ARBA00038076"/>
    </source>
</evidence>
<evidence type="ECO:0000313" key="10">
    <source>
        <dbReference type="EMBL" id="SUN77529.1"/>
    </source>
</evidence>
<keyword evidence="2" id="KW-1003">Cell membrane</keyword>
<dbReference type="OrthoDB" id="9770036at2"/>
<comment type="similarity">
    <text evidence="6">Belongs to the ABC-4 integral membrane protein family.</text>
</comment>
<dbReference type="EC" id="3.6.3.-" evidence="10"/>
<evidence type="ECO:0000259" key="9">
    <source>
        <dbReference type="Pfam" id="PF12704"/>
    </source>
</evidence>
<name>A0A380L0H2_9STRE</name>
<dbReference type="Pfam" id="PF12704">
    <property type="entry name" value="MacB_PCD"/>
    <property type="match status" value="1"/>
</dbReference>
<evidence type="ECO:0000256" key="2">
    <source>
        <dbReference type="ARBA" id="ARBA00022475"/>
    </source>
</evidence>
<dbReference type="PANTHER" id="PTHR30572">
    <property type="entry name" value="MEMBRANE COMPONENT OF TRANSPORTER-RELATED"/>
    <property type="match status" value="1"/>
</dbReference>